<dbReference type="InterPro" id="IPR006440">
    <property type="entry name" value="Doc"/>
</dbReference>
<dbReference type="EMBL" id="ABCJ01000001">
    <property type="protein sequence ID" value="EDM24311.1"/>
    <property type="molecule type" value="Genomic_DNA"/>
</dbReference>
<dbReference type="InterPro" id="IPR003812">
    <property type="entry name" value="Fido"/>
</dbReference>
<dbReference type="InterPro" id="IPR003497">
    <property type="entry name" value="BRO_N_domain"/>
</dbReference>
<dbReference type="GO" id="GO:0016301">
    <property type="term" value="F:kinase activity"/>
    <property type="evidence" value="ECO:0007669"/>
    <property type="project" value="InterPro"/>
</dbReference>
<dbReference type="InterPro" id="IPR036597">
    <property type="entry name" value="Fido-like_dom_sf"/>
</dbReference>
<dbReference type="RefSeq" id="WP_007473118.1">
    <property type="nucleotide sequence ID" value="NZ_ABCJ01000001.1"/>
</dbReference>
<dbReference type="AlphaFoldDB" id="A0AAI9AHJ0"/>
<sequence>MNEIIKFIDGEIEVDVRFDGNTIWLRQDEIAKIFGKDRSVITRHINNIFKDKEVDRDSNVQKMHFANSDKPVKLYSLDIVLAVGYRTNSAKAIKFRQWATKVLKDYILKGYALNQKRLKNNFEEFQKEIELLQKTIKNQNLNEIEAKGFLDIITKYAKSWILLNQFDEQKLNIPKGKETKFILDYDEAKEEIEKLKQDLILKKEATNLFGMERENSFKGILRNIYQTFSGVDLLPTIEEKAANLFYYIVKDHPFVDGNKRIGAFLFILFLSKNNYLYDKNGDIKINSNALVSLALLIAHSNPKEKDLIIKLIMNLISDE</sequence>
<accession>A0AAI9AHJ0</accession>
<dbReference type="PROSITE" id="PS51459">
    <property type="entry name" value="FIDO"/>
    <property type="match status" value="1"/>
</dbReference>
<evidence type="ECO:0000313" key="4">
    <source>
        <dbReference type="EMBL" id="EDM24311.1"/>
    </source>
</evidence>
<dbReference type="PANTHER" id="PTHR35810:SF1">
    <property type="entry name" value="CYTOPLASMIC PROTEIN"/>
    <property type="match status" value="1"/>
</dbReference>
<evidence type="ECO:0000256" key="1">
    <source>
        <dbReference type="SAM" id="Coils"/>
    </source>
</evidence>
<keyword evidence="1" id="KW-0175">Coiled coil</keyword>
<dbReference type="PROSITE" id="PS51750">
    <property type="entry name" value="BRO_N"/>
    <property type="match status" value="1"/>
</dbReference>
<protein>
    <submittedName>
        <fullName evidence="4">Probable Death-on-curing family protein</fullName>
    </submittedName>
</protein>
<feature type="domain" description="Bro-N" evidence="3">
    <location>
        <begin position="1"/>
        <end position="110"/>
    </location>
</feature>
<dbReference type="PANTHER" id="PTHR35810">
    <property type="entry name" value="CYTOPLASMIC PROTEIN-RELATED"/>
    <property type="match status" value="1"/>
</dbReference>
<dbReference type="NCBIfam" id="TIGR01550">
    <property type="entry name" value="DOC_P1"/>
    <property type="match status" value="1"/>
</dbReference>
<comment type="caution">
    <text evidence="4">The sequence shown here is derived from an EMBL/GenBank/DDBJ whole genome shotgun (WGS) entry which is preliminary data.</text>
</comment>
<feature type="coiled-coil region" evidence="1">
    <location>
        <begin position="108"/>
        <end position="142"/>
    </location>
</feature>
<dbReference type="Proteomes" id="UP000003288">
    <property type="component" value="Unassembled WGS sequence"/>
</dbReference>
<dbReference type="InterPro" id="IPR011204">
    <property type="entry name" value="Virulence_RhuM-like"/>
</dbReference>
<dbReference type="InterPro" id="IPR053737">
    <property type="entry name" value="Type_II_TA_Toxin"/>
</dbReference>
<evidence type="ECO:0000313" key="5">
    <source>
        <dbReference type="Proteomes" id="UP000003288"/>
    </source>
</evidence>
<reference evidence="4 5" key="1">
    <citation type="journal article" date="2011" name="Stand. Genomic Sci.">
        <title>Draft genome sequence of Caminibacter mediatlanticus strain TB-2, an epsilonproteobacterium isolated from a deep-sea hydrothermal vent.</title>
        <authorList>
            <person name="Giovannelli D."/>
            <person name="Ferriera S."/>
            <person name="Johnson J."/>
            <person name="Kravitz S."/>
            <person name="Perez-Rodriguez I."/>
            <person name="Ricci J."/>
            <person name="O'Brien C."/>
            <person name="Voordeckers J.W."/>
            <person name="Bini E."/>
            <person name="Vetriani C."/>
        </authorList>
    </citation>
    <scope>NUCLEOTIDE SEQUENCE [LARGE SCALE GENOMIC DNA]</scope>
    <source>
        <strain evidence="4 5">TB-2</strain>
    </source>
</reference>
<dbReference type="Gene3D" id="1.20.120.1870">
    <property type="entry name" value="Fic/DOC protein, Fido domain"/>
    <property type="match status" value="1"/>
</dbReference>
<feature type="coiled-coil region" evidence="1">
    <location>
        <begin position="178"/>
        <end position="205"/>
    </location>
</feature>
<dbReference type="Pfam" id="PF13310">
    <property type="entry name" value="Virulence_RhuM"/>
    <property type="match status" value="1"/>
</dbReference>
<name>A0AAI9AHJ0_9BACT</name>
<evidence type="ECO:0000259" key="3">
    <source>
        <dbReference type="PROSITE" id="PS51750"/>
    </source>
</evidence>
<proteinExistence type="predicted"/>
<dbReference type="SUPFAM" id="SSF140931">
    <property type="entry name" value="Fic-like"/>
    <property type="match status" value="1"/>
</dbReference>
<dbReference type="Pfam" id="PF02661">
    <property type="entry name" value="Fic"/>
    <property type="match status" value="1"/>
</dbReference>
<gene>
    <name evidence="4" type="ORF">CMTB2_02308</name>
</gene>
<feature type="domain" description="Fido" evidence="2">
    <location>
        <begin position="183"/>
        <end position="314"/>
    </location>
</feature>
<evidence type="ECO:0000259" key="2">
    <source>
        <dbReference type="PROSITE" id="PS51459"/>
    </source>
</evidence>
<organism evidence="4 5">
    <name type="scientific">Caminibacter mediatlanticus TB-2</name>
    <dbReference type="NCBI Taxonomy" id="391592"/>
    <lineage>
        <taxon>Bacteria</taxon>
        <taxon>Pseudomonadati</taxon>
        <taxon>Campylobacterota</taxon>
        <taxon>Epsilonproteobacteria</taxon>
        <taxon>Nautiliales</taxon>
        <taxon>Nautiliaceae</taxon>
        <taxon>Caminibacter</taxon>
    </lineage>
</organism>